<dbReference type="GeneID" id="28663334"/>
<evidence type="ECO:0000256" key="6">
    <source>
        <dbReference type="ARBA" id="ARBA00023136"/>
    </source>
</evidence>
<keyword evidence="5 7" id="KW-1133">Transmembrane helix</keyword>
<keyword evidence="4 7" id="KW-0812">Transmembrane</keyword>
<feature type="transmembrane region" description="Helical" evidence="7">
    <location>
        <begin position="90"/>
        <end position="111"/>
    </location>
</feature>
<feature type="transmembrane region" description="Helical" evidence="7">
    <location>
        <begin position="132"/>
        <end position="153"/>
    </location>
</feature>
<dbReference type="EMBL" id="CP012541">
    <property type="protein sequence ID" value="ALF48303.1"/>
    <property type="molecule type" value="Genomic_DNA"/>
</dbReference>
<dbReference type="RefSeq" id="WP_054197218.1">
    <property type="nucleotide sequence ID" value="NZ_CABMKQ010000018.1"/>
</dbReference>
<reference evidence="10" key="1">
    <citation type="submission" date="2015-08" db="EMBL/GenBank/DDBJ databases">
        <title>Comparative genomics of the Campylobacter concisus group.</title>
        <authorList>
            <person name="Miller W.G."/>
            <person name="Yee E."/>
            <person name="Chapman M.H."/>
            <person name="Huynh S."/>
            <person name="Bono J.L."/>
            <person name="On S.L.W."/>
            <person name="St Leger J."/>
            <person name="Foster G."/>
            <person name="Parker C.T."/>
        </authorList>
    </citation>
    <scope>NUCLEOTIDE SEQUENCE [LARGE SCALE GENOMIC DNA]</scope>
    <source>
        <strain evidence="10">ATCC 33237</strain>
    </source>
</reference>
<comment type="similarity">
    <text evidence="7">Belongs to the binding-protein-dependent transport system permease family.</text>
</comment>
<dbReference type="AlphaFoldDB" id="A0A0M4SIJ9"/>
<feature type="domain" description="ABC transmembrane type-1" evidence="8">
    <location>
        <begin position="11"/>
        <end position="211"/>
    </location>
</feature>
<dbReference type="PANTHER" id="PTHR30183:SF7">
    <property type="entry name" value="FERRIC TRANSPORT SYSTEM PERMEASE PROTEIN FBPB 1-RELATED"/>
    <property type="match status" value="1"/>
</dbReference>
<dbReference type="SUPFAM" id="SSF161098">
    <property type="entry name" value="MetI-like"/>
    <property type="match status" value="1"/>
</dbReference>
<gene>
    <name evidence="9" type="ORF">CCON33237_1655</name>
</gene>
<dbReference type="Pfam" id="PF00528">
    <property type="entry name" value="BPD_transp_1"/>
    <property type="match status" value="1"/>
</dbReference>
<dbReference type="InterPro" id="IPR035906">
    <property type="entry name" value="MetI-like_sf"/>
</dbReference>
<dbReference type="PANTHER" id="PTHR30183">
    <property type="entry name" value="MOLYBDENUM TRANSPORT SYSTEM PERMEASE PROTEIN MODB"/>
    <property type="match status" value="1"/>
</dbReference>
<dbReference type="CDD" id="cd06261">
    <property type="entry name" value="TM_PBP2"/>
    <property type="match status" value="1"/>
</dbReference>
<feature type="transmembrane region" description="Helical" evidence="7">
    <location>
        <begin position="12"/>
        <end position="37"/>
    </location>
</feature>
<dbReference type="Gene3D" id="1.10.3720.10">
    <property type="entry name" value="MetI-like"/>
    <property type="match status" value="1"/>
</dbReference>
<accession>A0A0M4SIJ9</accession>
<sequence>MQELTWLFDPLVLSIKVILCQGALLVVFGLALAYLLAFYKGKFRAILEMIVTFPLIFPPIATGFLLLYLLGKNGIVGKALNLEIIFSFKALVLAAFIASLPLFVKPVASALGSLSKSLSEAAYSLGKDRFQTAVFVLFPCIAKSVAAAFILAISRGLGEVGITLILGGNIIGKTDTISLAIYNAVYDGKSDEALVLSLVLVVLSFILFGIINLLDKGKI</sequence>
<organism evidence="9 10">
    <name type="scientific">Campylobacter concisus</name>
    <dbReference type="NCBI Taxonomy" id="199"/>
    <lineage>
        <taxon>Bacteria</taxon>
        <taxon>Pseudomonadati</taxon>
        <taxon>Campylobacterota</taxon>
        <taxon>Epsilonproteobacteria</taxon>
        <taxon>Campylobacterales</taxon>
        <taxon>Campylobacteraceae</taxon>
        <taxon>Campylobacter</taxon>
    </lineage>
</organism>
<evidence type="ECO:0000259" key="8">
    <source>
        <dbReference type="PROSITE" id="PS50928"/>
    </source>
</evidence>
<evidence type="ECO:0000256" key="3">
    <source>
        <dbReference type="ARBA" id="ARBA00022475"/>
    </source>
</evidence>
<evidence type="ECO:0000256" key="2">
    <source>
        <dbReference type="ARBA" id="ARBA00022448"/>
    </source>
</evidence>
<evidence type="ECO:0000256" key="4">
    <source>
        <dbReference type="ARBA" id="ARBA00022692"/>
    </source>
</evidence>
<keyword evidence="6 7" id="KW-0472">Membrane</keyword>
<comment type="subcellular location">
    <subcellularLocation>
        <location evidence="1 7">Cell membrane</location>
        <topology evidence="1 7">Multi-pass membrane protein</topology>
    </subcellularLocation>
</comment>
<evidence type="ECO:0000313" key="9">
    <source>
        <dbReference type="EMBL" id="ALF48303.1"/>
    </source>
</evidence>
<dbReference type="GO" id="GO:0005886">
    <property type="term" value="C:plasma membrane"/>
    <property type="evidence" value="ECO:0007669"/>
    <property type="project" value="UniProtKB-SubCell"/>
</dbReference>
<name>A0A0M4SIJ9_9BACT</name>
<feature type="transmembrane region" description="Helical" evidence="7">
    <location>
        <begin position="49"/>
        <end position="70"/>
    </location>
</feature>
<proteinExistence type="inferred from homology"/>
<feature type="transmembrane region" description="Helical" evidence="7">
    <location>
        <begin position="193"/>
        <end position="214"/>
    </location>
</feature>
<dbReference type="PROSITE" id="PS50928">
    <property type="entry name" value="ABC_TM1"/>
    <property type="match status" value="1"/>
</dbReference>
<evidence type="ECO:0000256" key="5">
    <source>
        <dbReference type="ARBA" id="ARBA00022989"/>
    </source>
</evidence>
<dbReference type="KEGG" id="ccoc:CCON33237_1655"/>
<dbReference type="GO" id="GO:0055085">
    <property type="term" value="P:transmembrane transport"/>
    <property type="evidence" value="ECO:0007669"/>
    <property type="project" value="InterPro"/>
</dbReference>
<keyword evidence="3" id="KW-1003">Cell membrane</keyword>
<dbReference type="Proteomes" id="UP000066049">
    <property type="component" value="Chromosome"/>
</dbReference>
<evidence type="ECO:0000313" key="10">
    <source>
        <dbReference type="Proteomes" id="UP000066049"/>
    </source>
</evidence>
<protein>
    <submittedName>
        <fullName evidence="9">ABC transporter, permease protein</fullName>
    </submittedName>
</protein>
<keyword evidence="2 7" id="KW-0813">Transport</keyword>
<evidence type="ECO:0000256" key="7">
    <source>
        <dbReference type="RuleBase" id="RU363032"/>
    </source>
</evidence>
<dbReference type="PATRIC" id="fig|199.248.peg.1708"/>
<dbReference type="InterPro" id="IPR000515">
    <property type="entry name" value="MetI-like"/>
</dbReference>
<evidence type="ECO:0000256" key="1">
    <source>
        <dbReference type="ARBA" id="ARBA00004651"/>
    </source>
</evidence>